<dbReference type="EMBL" id="CP126114">
    <property type="protein sequence ID" value="WHY85833.1"/>
    <property type="molecule type" value="Genomic_DNA"/>
</dbReference>
<organism evidence="2 3">
    <name type="scientific">Neobacillus novalis</name>
    <dbReference type="NCBI Taxonomy" id="220687"/>
    <lineage>
        <taxon>Bacteria</taxon>
        <taxon>Bacillati</taxon>
        <taxon>Bacillota</taxon>
        <taxon>Bacilli</taxon>
        <taxon>Bacillales</taxon>
        <taxon>Bacillaceae</taxon>
        <taxon>Neobacillus</taxon>
    </lineage>
</organism>
<evidence type="ECO:0000313" key="3">
    <source>
        <dbReference type="Proteomes" id="UP001178288"/>
    </source>
</evidence>
<feature type="domain" description="PRD" evidence="1">
    <location>
        <begin position="14"/>
        <end position="123"/>
    </location>
</feature>
<sequence>MNLQEYKERLTILLEQEVITEKSSDVSLLAFKALLKVLNKIEVEQAEMLFTHLPMALTRISNGENLEGPAAEIITEITNSPHFSIAKSQVGWIEENWNNPLPQGEKDYLYMHYSNVLTINVQGGA</sequence>
<protein>
    <submittedName>
        <fullName evidence="2">PRD domain-containing protein</fullName>
    </submittedName>
</protein>
<proteinExistence type="predicted"/>
<evidence type="ECO:0000259" key="1">
    <source>
        <dbReference type="PROSITE" id="PS51372"/>
    </source>
</evidence>
<dbReference type="InterPro" id="IPR011608">
    <property type="entry name" value="PRD"/>
</dbReference>
<dbReference type="GO" id="GO:0006355">
    <property type="term" value="P:regulation of DNA-templated transcription"/>
    <property type="evidence" value="ECO:0007669"/>
    <property type="project" value="InterPro"/>
</dbReference>
<accession>A0AA95MSM4</accession>
<gene>
    <name evidence="2" type="ORF">QNH39_25070</name>
</gene>
<reference evidence="2" key="1">
    <citation type="submission" date="2023-05" db="EMBL/GenBank/DDBJ databases">
        <title>Comparative genomics of Bacillaceae isolates and their secondary metabolite potential.</title>
        <authorList>
            <person name="Song L."/>
            <person name="Nielsen L.J."/>
            <person name="Mohite O."/>
            <person name="Xu X."/>
            <person name="Weber T."/>
            <person name="Kovacs A.T."/>
        </authorList>
    </citation>
    <scope>NUCLEOTIDE SEQUENCE</scope>
    <source>
        <strain evidence="2">XLM17</strain>
    </source>
</reference>
<dbReference type="PROSITE" id="PS51372">
    <property type="entry name" value="PRD_2"/>
    <property type="match status" value="1"/>
</dbReference>
<name>A0AA95MSM4_9BACI</name>
<dbReference type="RefSeq" id="WP_066092918.1">
    <property type="nucleotide sequence ID" value="NZ_CP126114.1"/>
</dbReference>
<dbReference type="InterPro" id="IPR036634">
    <property type="entry name" value="PRD_sf"/>
</dbReference>
<dbReference type="Proteomes" id="UP001178288">
    <property type="component" value="Chromosome"/>
</dbReference>
<keyword evidence="3" id="KW-1185">Reference proteome</keyword>
<dbReference type="Gene3D" id="1.10.1790.10">
    <property type="entry name" value="PRD domain"/>
    <property type="match status" value="1"/>
</dbReference>
<evidence type="ECO:0000313" key="2">
    <source>
        <dbReference type="EMBL" id="WHY85833.1"/>
    </source>
</evidence>
<dbReference type="KEGG" id="nnv:QNH39_25070"/>
<dbReference type="SUPFAM" id="SSF63520">
    <property type="entry name" value="PTS-regulatory domain, PRD"/>
    <property type="match status" value="1"/>
</dbReference>
<dbReference type="Pfam" id="PF00874">
    <property type="entry name" value="PRD"/>
    <property type="match status" value="1"/>
</dbReference>
<dbReference type="AlphaFoldDB" id="A0AA95MSM4"/>